<feature type="compositionally biased region" description="Polar residues" evidence="1">
    <location>
        <begin position="26"/>
        <end position="44"/>
    </location>
</feature>
<gene>
    <name evidence="2" type="ORF">EJ08DRAFT_652274</name>
</gene>
<dbReference type="Proteomes" id="UP000800235">
    <property type="component" value="Unassembled WGS sequence"/>
</dbReference>
<feature type="compositionally biased region" description="Low complexity" evidence="1">
    <location>
        <begin position="48"/>
        <end position="63"/>
    </location>
</feature>
<dbReference type="EMBL" id="MU007073">
    <property type="protein sequence ID" value="KAF2424818.1"/>
    <property type="molecule type" value="Genomic_DNA"/>
</dbReference>
<evidence type="ECO:0000313" key="3">
    <source>
        <dbReference type="Proteomes" id="UP000800235"/>
    </source>
</evidence>
<feature type="region of interest" description="Disordered" evidence="1">
    <location>
        <begin position="1"/>
        <end position="79"/>
    </location>
</feature>
<keyword evidence="3" id="KW-1185">Reference proteome</keyword>
<protein>
    <submittedName>
        <fullName evidence="2">Uncharacterized protein</fullName>
    </submittedName>
</protein>
<evidence type="ECO:0000256" key="1">
    <source>
        <dbReference type="SAM" id="MobiDB-lite"/>
    </source>
</evidence>
<reference evidence="2" key="1">
    <citation type="journal article" date="2020" name="Stud. Mycol.">
        <title>101 Dothideomycetes genomes: a test case for predicting lifestyles and emergence of pathogens.</title>
        <authorList>
            <person name="Haridas S."/>
            <person name="Albert R."/>
            <person name="Binder M."/>
            <person name="Bloem J."/>
            <person name="Labutti K."/>
            <person name="Salamov A."/>
            <person name="Andreopoulos B."/>
            <person name="Baker S."/>
            <person name="Barry K."/>
            <person name="Bills G."/>
            <person name="Bluhm B."/>
            <person name="Cannon C."/>
            <person name="Castanera R."/>
            <person name="Culley D."/>
            <person name="Daum C."/>
            <person name="Ezra D."/>
            <person name="Gonzalez J."/>
            <person name="Henrissat B."/>
            <person name="Kuo A."/>
            <person name="Liang C."/>
            <person name="Lipzen A."/>
            <person name="Lutzoni F."/>
            <person name="Magnuson J."/>
            <person name="Mondo S."/>
            <person name="Nolan M."/>
            <person name="Ohm R."/>
            <person name="Pangilinan J."/>
            <person name="Park H.-J."/>
            <person name="Ramirez L."/>
            <person name="Alfaro M."/>
            <person name="Sun H."/>
            <person name="Tritt A."/>
            <person name="Yoshinaga Y."/>
            <person name="Zwiers L.-H."/>
            <person name="Turgeon B."/>
            <person name="Goodwin S."/>
            <person name="Spatafora J."/>
            <person name="Crous P."/>
            <person name="Grigoriev I."/>
        </authorList>
    </citation>
    <scope>NUCLEOTIDE SEQUENCE</scope>
    <source>
        <strain evidence="2">CBS 130266</strain>
    </source>
</reference>
<evidence type="ECO:0000313" key="2">
    <source>
        <dbReference type="EMBL" id="KAF2424818.1"/>
    </source>
</evidence>
<organism evidence="2 3">
    <name type="scientific">Tothia fuscella</name>
    <dbReference type="NCBI Taxonomy" id="1048955"/>
    <lineage>
        <taxon>Eukaryota</taxon>
        <taxon>Fungi</taxon>
        <taxon>Dikarya</taxon>
        <taxon>Ascomycota</taxon>
        <taxon>Pezizomycotina</taxon>
        <taxon>Dothideomycetes</taxon>
        <taxon>Pleosporomycetidae</taxon>
        <taxon>Venturiales</taxon>
        <taxon>Cylindrosympodiaceae</taxon>
        <taxon>Tothia</taxon>
    </lineage>
</organism>
<dbReference type="AlphaFoldDB" id="A0A9P4TVC5"/>
<accession>A0A9P4TVC5</accession>
<comment type="caution">
    <text evidence="2">The sequence shown here is derived from an EMBL/GenBank/DDBJ whole genome shotgun (WGS) entry which is preliminary data.</text>
</comment>
<sequence>MQTSLSSRPSSHKRSQATDSAIGLLDSNSSSRNTMATETSSNNDLGPRASSGSGSARSSGSRRQNVCLLLSLHDSDTIP</sequence>
<proteinExistence type="predicted"/>
<name>A0A9P4TVC5_9PEZI</name>